<keyword evidence="2" id="KW-1185">Reference proteome</keyword>
<proteinExistence type="predicted"/>
<evidence type="ECO:0000313" key="2">
    <source>
        <dbReference type="Proteomes" id="UP000565468"/>
    </source>
</evidence>
<dbReference type="AlphaFoldDB" id="A0A848MB85"/>
<comment type="caution">
    <text evidence="1">The sequence shown here is derived from an EMBL/GenBank/DDBJ whole genome shotgun (WGS) entry which is preliminary data.</text>
</comment>
<name>A0A848MB85_PAELE</name>
<gene>
    <name evidence="1" type="ORF">HII30_16925</name>
</gene>
<dbReference type="Proteomes" id="UP000565468">
    <property type="component" value="Unassembled WGS sequence"/>
</dbReference>
<evidence type="ECO:0000313" key="1">
    <source>
        <dbReference type="EMBL" id="NMO97451.1"/>
    </source>
</evidence>
<sequence>MNRKTIGDLLGKIQVTTYKINQMLNRTAFVTLSNCRDLVDLEVRIVEDQREIYFKAVQVIVTKETAFELRKILKQLKQLTTIK</sequence>
<dbReference type="EMBL" id="JABBPN010000018">
    <property type="protein sequence ID" value="NMO97451.1"/>
    <property type="molecule type" value="Genomic_DNA"/>
</dbReference>
<reference evidence="1 2" key="1">
    <citation type="submission" date="2020-04" db="EMBL/GenBank/DDBJ databases">
        <title>Paenibacillus algicola sp. nov., a novel marine bacterium producing alginate lyase.</title>
        <authorList>
            <person name="Huang H."/>
        </authorList>
    </citation>
    <scope>NUCLEOTIDE SEQUENCE [LARGE SCALE GENOMIC DNA]</scope>
    <source>
        <strain evidence="1 2">L7-75</strain>
    </source>
</reference>
<protein>
    <submittedName>
        <fullName evidence="1">Uncharacterized protein</fullName>
    </submittedName>
</protein>
<organism evidence="1 2">
    <name type="scientific">Paenibacillus lemnae</name>
    <dbReference type="NCBI Taxonomy" id="1330551"/>
    <lineage>
        <taxon>Bacteria</taxon>
        <taxon>Bacillati</taxon>
        <taxon>Bacillota</taxon>
        <taxon>Bacilli</taxon>
        <taxon>Bacillales</taxon>
        <taxon>Paenibacillaceae</taxon>
        <taxon>Paenibacillus</taxon>
    </lineage>
</organism>
<accession>A0A848MB85</accession>
<dbReference type="RefSeq" id="WP_169506237.1">
    <property type="nucleotide sequence ID" value="NZ_JABBPN010000018.1"/>
</dbReference>